<dbReference type="AlphaFoldDB" id="A0A0M3AP07"/>
<organism evidence="1 2">
    <name type="scientific">Sphingobium chungbukense</name>
    <dbReference type="NCBI Taxonomy" id="56193"/>
    <lineage>
        <taxon>Bacteria</taxon>
        <taxon>Pseudomonadati</taxon>
        <taxon>Pseudomonadota</taxon>
        <taxon>Alphaproteobacteria</taxon>
        <taxon>Sphingomonadales</taxon>
        <taxon>Sphingomonadaceae</taxon>
        <taxon>Sphingobium</taxon>
    </lineage>
</organism>
<proteinExistence type="predicted"/>
<name>A0A0M3AP07_9SPHN</name>
<dbReference type="Proteomes" id="UP000033874">
    <property type="component" value="Unassembled WGS sequence"/>
</dbReference>
<dbReference type="EMBL" id="LBIC01000009">
    <property type="protein sequence ID" value="KKW90661.1"/>
    <property type="molecule type" value="Genomic_DNA"/>
</dbReference>
<evidence type="ECO:0000313" key="2">
    <source>
        <dbReference type="Proteomes" id="UP000033874"/>
    </source>
</evidence>
<accession>A0A0M3AP07</accession>
<gene>
    <name evidence="1" type="ORF">YP76_19035</name>
</gene>
<evidence type="ECO:0008006" key="3">
    <source>
        <dbReference type="Google" id="ProtNLM"/>
    </source>
</evidence>
<sequence>MRDFSSSSDQALLLLGRLDGRLLNSPAANIWLAQARLKGAAALASFAGIPVSVRNLQDWICGRTAPPRHSEGLNDPFSIAALFHFALSATEGHGDPIARATLNVSRSLLDDRKEADLWAPEDLVRFGPLWRMAQMLLEAPYPVASFQTVARRLIEARTSLDMPATEGQLLTTIDGRQLRIEARRFDTGWLLACHLPAALVAAGLALRPLPSLVDLPRFLPDDPEALAGHMATMIARQAGQGLVELDRLEAKLAQLPQLPVTRRSKAPLLIRLELAYPGLGRTAIARLLGISHQGATKLVAQVERLTEGRLSGLGGR</sequence>
<comment type="caution">
    <text evidence="1">The sequence shown here is derived from an EMBL/GenBank/DDBJ whole genome shotgun (WGS) entry which is preliminary data.</text>
</comment>
<protein>
    <recommendedName>
        <fullName evidence="3">HTH DNA binding domain-containing protein</fullName>
    </recommendedName>
</protein>
<dbReference type="PATRIC" id="fig|56193.3.peg.4007"/>
<reference evidence="1 2" key="1">
    <citation type="submission" date="2015-04" db="EMBL/GenBank/DDBJ databases">
        <title>Genome sequence of aromatic hydrocarbons-degrading Sphingobium chungbukense DJ77.</title>
        <authorList>
            <person name="Kim Y.-C."/>
            <person name="Chae J.-C."/>
        </authorList>
    </citation>
    <scope>NUCLEOTIDE SEQUENCE [LARGE SCALE GENOMIC DNA]</scope>
    <source>
        <strain evidence="1 2">DJ77</strain>
    </source>
</reference>
<dbReference type="RefSeq" id="WP_046765161.1">
    <property type="nucleotide sequence ID" value="NZ_LBIC01000009.1"/>
</dbReference>
<keyword evidence="2" id="KW-1185">Reference proteome</keyword>
<evidence type="ECO:0000313" key="1">
    <source>
        <dbReference type="EMBL" id="KKW90661.1"/>
    </source>
</evidence>